<dbReference type="EMBL" id="LYOS01000001">
    <property type="protein sequence ID" value="OFV68548.1"/>
    <property type="molecule type" value="Genomic_DNA"/>
</dbReference>
<dbReference type="PATRIC" id="fig|1838285.3.peg.228"/>
<dbReference type="PROSITE" id="PS50893">
    <property type="entry name" value="ABC_TRANSPORTER_2"/>
    <property type="match status" value="1"/>
</dbReference>
<dbReference type="SUPFAM" id="SSF52540">
    <property type="entry name" value="P-loop containing nucleoside triphosphate hydrolases"/>
    <property type="match status" value="1"/>
</dbReference>
<dbReference type="InterPro" id="IPR003593">
    <property type="entry name" value="AAA+_ATPase"/>
</dbReference>
<accession>A0A1F2PBD9</accession>
<dbReference type="Pfam" id="PF00005">
    <property type="entry name" value="ABC_tran"/>
    <property type="match status" value="1"/>
</dbReference>
<protein>
    <submittedName>
        <fullName evidence="4">Iron-regulated ABC transporter atp-binding protein</fullName>
    </submittedName>
</protein>
<proteinExistence type="predicted"/>
<evidence type="ECO:0000256" key="2">
    <source>
        <dbReference type="ARBA" id="ARBA00022840"/>
    </source>
</evidence>
<dbReference type="CDD" id="cd03217">
    <property type="entry name" value="ABC_FeS_Assembly"/>
    <property type="match status" value="1"/>
</dbReference>
<dbReference type="InterPro" id="IPR010230">
    <property type="entry name" value="FeS-cluster_ATPase_SufC"/>
</dbReference>
<keyword evidence="2 4" id="KW-0067">ATP-binding</keyword>
<gene>
    <name evidence="4" type="ORF">SCAL_000224</name>
</gene>
<comment type="caution">
    <text evidence="4">The sequence shown here is derived from an EMBL/GenBank/DDBJ whole genome shotgun (WGS) entry which is preliminary data.</text>
</comment>
<dbReference type="Gene3D" id="3.40.50.300">
    <property type="entry name" value="P-loop containing nucleotide triphosphate hydrolases"/>
    <property type="match status" value="1"/>
</dbReference>
<reference evidence="4" key="1">
    <citation type="submission" date="2016-05" db="EMBL/GenBank/DDBJ databases">
        <title>Microbial consortia oxidize butane by reversing methanogenesis.</title>
        <authorList>
            <person name="Laso-Perez R."/>
            <person name="Richter M."/>
            <person name="Wegener G."/>
            <person name="Musat F."/>
        </authorList>
    </citation>
    <scope>NUCLEOTIDE SEQUENCE [LARGE SCALE GENOMIC DNA]</scope>
    <source>
        <strain evidence="4">BOX2</strain>
    </source>
</reference>
<dbReference type="PANTHER" id="PTHR43204:SF1">
    <property type="entry name" value="ABC TRANSPORTER I FAMILY MEMBER 6, CHLOROPLASTIC"/>
    <property type="match status" value="1"/>
</dbReference>
<dbReference type="GO" id="GO:0016887">
    <property type="term" value="F:ATP hydrolysis activity"/>
    <property type="evidence" value="ECO:0007669"/>
    <property type="project" value="InterPro"/>
</dbReference>
<feature type="domain" description="ABC transporter" evidence="3">
    <location>
        <begin position="2"/>
        <end position="240"/>
    </location>
</feature>
<dbReference type="STRING" id="1838285.SCAL_000224"/>
<dbReference type="SMART" id="SM00382">
    <property type="entry name" value="AAA"/>
    <property type="match status" value="1"/>
</dbReference>
<dbReference type="PANTHER" id="PTHR43204">
    <property type="entry name" value="ABC TRANSPORTER I FAMILY MEMBER 6, CHLOROPLASTIC"/>
    <property type="match status" value="1"/>
</dbReference>
<evidence type="ECO:0000313" key="5">
    <source>
        <dbReference type="Proteomes" id="UP000186940"/>
    </source>
</evidence>
<dbReference type="InterPro" id="IPR003439">
    <property type="entry name" value="ABC_transporter-like_ATP-bd"/>
</dbReference>
<sequence length="252" mass="27865">MLEIQNLSVEVGGKRILNDLNLHIGEGEVHVLFGANGSGKTTLFLTILGFPGYNVVEGKIYFKGVDITEFNTTDRVKLGMGVSFQHPPEIRGVKLGDVVGQLLERRGGGDAKALARRLNLSEEFLSRDLNLGFSGGEVKRSEILQLLAQNPDFFMFDEPDSGVDVENVELLGKITNEMLERDRRPSERQKSALIISHIGYILNYIKADRAHVLLDGRIACSGITEEIYNHILNEGFEGCVAKCGKEGVRCEF</sequence>
<evidence type="ECO:0000259" key="3">
    <source>
        <dbReference type="PROSITE" id="PS50893"/>
    </source>
</evidence>
<evidence type="ECO:0000256" key="1">
    <source>
        <dbReference type="ARBA" id="ARBA00022741"/>
    </source>
</evidence>
<dbReference type="Proteomes" id="UP000186940">
    <property type="component" value="Unassembled WGS sequence"/>
</dbReference>
<keyword evidence="5" id="KW-1185">Reference proteome</keyword>
<name>A0A1F2PBD9_9EURY</name>
<evidence type="ECO:0000313" key="4">
    <source>
        <dbReference type="EMBL" id="OFV68548.1"/>
    </source>
</evidence>
<keyword evidence="1" id="KW-0547">Nucleotide-binding</keyword>
<organism evidence="4 5">
    <name type="scientific">Candidatus Syntropharchaeum caldarium</name>
    <dbReference type="NCBI Taxonomy" id="1838285"/>
    <lineage>
        <taxon>Archaea</taxon>
        <taxon>Methanobacteriati</taxon>
        <taxon>Methanobacteriota</taxon>
        <taxon>Stenosarchaea group</taxon>
        <taxon>Methanomicrobia</taxon>
        <taxon>Methanosarcinales</taxon>
        <taxon>ANME-2 cluster</taxon>
        <taxon>Candidatus Syntropharchaeum</taxon>
    </lineage>
</organism>
<dbReference type="InterPro" id="IPR027417">
    <property type="entry name" value="P-loop_NTPase"/>
</dbReference>
<dbReference type="GO" id="GO:0005524">
    <property type="term" value="F:ATP binding"/>
    <property type="evidence" value="ECO:0007669"/>
    <property type="project" value="UniProtKB-KW"/>
</dbReference>
<dbReference type="AlphaFoldDB" id="A0A1F2PBD9"/>